<evidence type="ECO:0000313" key="2">
    <source>
        <dbReference type="EMBL" id="MBS9536062.1"/>
    </source>
</evidence>
<proteinExistence type="predicted"/>
<sequence length="76" mass="8267">MKLSISLSDEDVAALDEYAERAGLQSRSAAVRHAIHALRHPGLEDDYDRAWSDWSSGGDAEIWDQAASDGIADAPR</sequence>
<reference evidence="2 3" key="1">
    <citation type="submission" date="2021-05" db="EMBL/GenBank/DDBJ databases">
        <title>Mycobacterium acidophilum sp. nov., an extremely acid-tolerant member of the genus Mycobacterium.</title>
        <authorList>
            <person name="Xia J."/>
        </authorList>
    </citation>
    <scope>NUCLEOTIDE SEQUENCE [LARGE SCALE GENOMIC DNA]</scope>
    <source>
        <strain evidence="2 3">M1</strain>
    </source>
</reference>
<name>A0ABS5RP44_9MYCO</name>
<organism evidence="2 3">
    <name type="scientific">Mycolicibacter acidiphilus</name>
    <dbReference type="NCBI Taxonomy" id="2835306"/>
    <lineage>
        <taxon>Bacteria</taxon>
        <taxon>Bacillati</taxon>
        <taxon>Actinomycetota</taxon>
        <taxon>Actinomycetes</taxon>
        <taxon>Mycobacteriales</taxon>
        <taxon>Mycobacteriaceae</taxon>
        <taxon>Mycolicibacter</taxon>
    </lineage>
</organism>
<dbReference type="InterPro" id="IPR010985">
    <property type="entry name" value="Ribbon_hlx_hlx"/>
</dbReference>
<dbReference type="InterPro" id="IPR002145">
    <property type="entry name" value="CopG"/>
</dbReference>
<dbReference type="RefSeq" id="WP_214094904.1">
    <property type="nucleotide sequence ID" value="NZ_JAHCLR010000077.1"/>
</dbReference>
<evidence type="ECO:0000313" key="3">
    <source>
        <dbReference type="Proteomes" id="UP001519535"/>
    </source>
</evidence>
<dbReference type="Pfam" id="PF01402">
    <property type="entry name" value="RHH_1"/>
    <property type="match status" value="1"/>
</dbReference>
<dbReference type="Proteomes" id="UP001519535">
    <property type="component" value="Unassembled WGS sequence"/>
</dbReference>
<accession>A0ABS5RP44</accession>
<dbReference type="EMBL" id="JAHCLR010000077">
    <property type="protein sequence ID" value="MBS9536062.1"/>
    <property type="molecule type" value="Genomic_DNA"/>
</dbReference>
<feature type="domain" description="Ribbon-helix-helix protein CopG" evidence="1">
    <location>
        <begin position="2"/>
        <end position="37"/>
    </location>
</feature>
<dbReference type="SUPFAM" id="SSF47598">
    <property type="entry name" value="Ribbon-helix-helix"/>
    <property type="match status" value="1"/>
</dbReference>
<protein>
    <submittedName>
        <fullName evidence="2">Ribbon-helix-helix protein, CopG family</fullName>
    </submittedName>
</protein>
<dbReference type="CDD" id="cd22231">
    <property type="entry name" value="RHH_NikR_HicB-like"/>
    <property type="match status" value="1"/>
</dbReference>
<comment type="caution">
    <text evidence="2">The sequence shown here is derived from an EMBL/GenBank/DDBJ whole genome shotgun (WGS) entry which is preliminary data.</text>
</comment>
<dbReference type="Gene3D" id="1.10.1220.10">
    <property type="entry name" value="Met repressor-like"/>
    <property type="match status" value="1"/>
</dbReference>
<dbReference type="InterPro" id="IPR013321">
    <property type="entry name" value="Arc_rbn_hlx_hlx"/>
</dbReference>
<keyword evidence="3" id="KW-1185">Reference proteome</keyword>
<evidence type="ECO:0000259" key="1">
    <source>
        <dbReference type="Pfam" id="PF01402"/>
    </source>
</evidence>
<gene>
    <name evidence="2" type="ORF">KIH27_20990</name>
</gene>